<organism evidence="1 2">
    <name type="scientific">Lepidopterella palustris CBS 459.81</name>
    <dbReference type="NCBI Taxonomy" id="1314670"/>
    <lineage>
        <taxon>Eukaryota</taxon>
        <taxon>Fungi</taxon>
        <taxon>Dikarya</taxon>
        <taxon>Ascomycota</taxon>
        <taxon>Pezizomycotina</taxon>
        <taxon>Dothideomycetes</taxon>
        <taxon>Pleosporomycetidae</taxon>
        <taxon>Mytilinidiales</taxon>
        <taxon>Argynnaceae</taxon>
        <taxon>Lepidopterella</taxon>
    </lineage>
</organism>
<dbReference type="SUPFAM" id="SSF56112">
    <property type="entry name" value="Protein kinase-like (PK-like)"/>
    <property type="match status" value="1"/>
</dbReference>
<evidence type="ECO:0000313" key="1">
    <source>
        <dbReference type="EMBL" id="OCK80992.1"/>
    </source>
</evidence>
<dbReference type="EMBL" id="KV744937">
    <property type="protein sequence ID" value="OCK80992.1"/>
    <property type="molecule type" value="Genomic_DNA"/>
</dbReference>
<dbReference type="OrthoDB" id="310217at2759"/>
<dbReference type="InterPro" id="IPR011009">
    <property type="entry name" value="Kinase-like_dom_sf"/>
</dbReference>
<sequence length="122" mass="13780">FEVIKGLAKTAGGNHGPLDAGIYIVRSERSGKQYIEKHIRGRDVQNGHVAREIRLSRQMQHPNVNHLVAYDISHQTSKASIILGSYEKGGLDTFIYRYREKGDFIPKAFVWKTPLYLAPALC</sequence>
<keyword evidence="2" id="KW-1185">Reference proteome</keyword>
<accession>A0A8E2EBM3</accession>
<name>A0A8E2EBM3_9PEZI</name>
<dbReference type="Proteomes" id="UP000250266">
    <property type="component" value="Unassembled WGS sequence"/>
</dbReference>
<dbReference type="AlphaFoldDB" id="A0A8E2EBM3"/>
<reference evidence="1 2" key="1">
    <citation type="journal article" date="2016" name="Nat. Commun.">
        <title>Ectomycorrhizal ecology is imprinted in the genome of the dominant symbiotic fungus Cenococcum geophilum.</title>
        <authorList>
            <consortium name="DOE Joint Genome Institute"/>
            <person name="Peter M."/>
            <person name="Kohler A."/>
            <person name="Ohm R.A."/>
            <person name="Kuo A."/>
            <person name="Krutzmann J."/>
            <person name="Morin E."/>
            <person name="Arend M."/>
            <person name="Barry K.W."/>
            <person name="Binder M."/>
            <person name="Choi C."/>
            <person name="Clum A."/>
            <person name="Copeland A."/>
            <person name="Grisel N."/>
            <person name="Haridas S."/>
            <person name="Kipfer T."/>
            <person name="LaButti K."/>
            <person name="Lindquist E."/>
            <person name="Lipzen A."/>
            <person name="Maire R."/>
            <person name="Meier B."/>
            <person name="Mihaltcheva S."/>
            <person name="Molinier V."/>
            <person name="Murat C."/>
            <person name="Poggeler S."/>
            <person name="Quandt C.A."/>
            <person name="Sperisen C."/>
            <person name="Tritt A."/>
            <person name="Tisserant E."/>
            <person name="Crous P.W."/>
            <person name="Henrissat B."/>
            <person name="Nehls U."/>
            <person name="Egli S."/>
            <person name="Spatafora J.W."/>
            <person name="Grigoriev I.V."/>
            <person name="Martin F.M."/>
        </authorList>
    </citation>
    <scope>NUCLEOTIDE SEQUENCE [LARGE SCALE GENOMIC DNA]</scope>
    <source>
        <strain evidence="1 2">CBS 459.81</strain>
    </source>
</reference>
<evidence type="ECO:0000313" key="2">
    <source>
        <dbReference type="Proteomes" id="UP000250266"/>
    </source>
</evidence>
<gene>
    <name evidence="1" type="ORF">K432DRAFT_262725</name>
</gene>
<dbReference type="Gene3D" id="3.30.200.20">
    <property type="entry name" value="Phosphorylase Kinase, domain 1"/>
    <property type="match status" value="1"/>
</dbReference>
<dbReference type="Gene3D" id="1.10.510.10">
    <property type="entry name" value="Transferase(Phosphotransferase) domain 1"/>
    <property type="match status" value="1"/>
</dbReference>
<feature type="non-terminal residue" evidence="1">
    <location>
        <position position="1"/>
    </location>
</feature>
<feature type="non-terminal residue" evidence="1">
    <location>
        <position position="122"/>
    </location>
</feature>
<proteinExistence type="predicted"/>
<evidence type="ECO:0008006" key="3">
    <source>
        <dbReference type="Google" id="ProtNLM"/>
    </source>
</evidence>
<protein>
    <recommendedName>
        <fullName evidence="3">Protein kinase domain-containing protein</fullName>
    </recommendedName>
</protein>